<reference evidence="3" key="1">
    <citation type="journal article" date="2015" name="Nat. Genet.">
        <title>The genome and transcriptome of the zoonotic hookworm Ancylostoma ceylanicum identify infection-specific gene families.</title>
        <authorList>
            <person name="Schwarz E.M."/>
            <person name="Hu Y."/>
            <person name="Antoshechkin I."/>
            <person name="Miller M.M."/>
            <person name="Sternberg P.W."/>
            <person name="Aroian R.V."/>
        </authorList>
    </citation>
    <scope>NUCLEOTIDE SEQUENCE</scope>
    <source>
        <strain evidence="3">HY135</strain>
    </source>
</reference>
<comment type="caution">
    <text evidence="2">The sequence shown here is derived from an EMBL/GenBank/DDBJ whole genome shotgun (WGS) entry which is preliminary data.</text>
</comment>
<keyword evidence="3" id="KW-1185">Reference proteome</keyword>
<keyword evidence="1" id="KW-0732">Signal</keyword>
<gene>
    <name evidence="2" type="primary">Acey_s0005.g2660</name>
    <name evidence="2" type="ORF">Y032_0005g2660</name>
</gene>
<evidence type="ECO:0000256" key="1">
    <source>
        <dbReference type="SAM" id="SignalP"/>
    </source>
</evidence>
<feature type="chain" id="PRO_5001490476" description="Secreted protein" evidence="1">
    <location>
        <begin position="34"/>
        <end position="100"/>
    </location>
</feature>
<evidence type="ECO:0000313" key="2">
    <source>
        <dbReference type="EMBL" id="EYC30460.1"/>
    </source>
</evidence>
<organism evidence="2 3">
    <name type="scientific">Ancylostoma ceylanicum</name>
    <dbReference type="NCBI Taxonomy" id="53326"/>
    <lineage>
        <taxon>Eukaryota</taxon>
        <taxon>Metazoa</taxon>
        <taxon>Ecdysozoa</taxon>
        <taxon>Nematoda</taxon>
        <taxon>Chromadorea</taxon>
        <taxon>Rhabditida</taxon>
        <taxon>Rhabditina</taxon>
        <taxon>Rhabditomorpha</taxon>
        <taxon>Strongyloidea</taxon>
        <taxon>Ancylostomatidae</taxon>
        <taxon>Ancylostomatinae</taxon>
        <taxon>Ancylostoma</taxon>
    </lineage>
</organism>
<sequence>MPPSRITCTFTCCASRSHSQCSLLVVLLTRVVAAGKPSSSVPKSLVQSILLLVTPTSRCCPASSVIIPSGLGFMNAQAGEAMLANQLFSPASLNATWALG</sequence>
<dbReference type="Proteomes" id="UP000024635">
    <property type="component" value="Unassembled WGS sequence"/>
</dbReference>
<name>A0A016VSS4_9BILA</name>
<evidence type="ECO:0008006" key="4">
    <source>
        <dbReference type="Google" id="ProtNLM"/>
    </source>
</evidence>
<dbReference type="AlphaFoldDB" id="A0A016VSS4"/>
<evidence type="ECO:0000313" key="3">
    <source>
        <dbReference type="Proteomes" id="UP000024635"/>
    </source>
</evidence>
<feature type="signal peptide" evidence="1">
    <location>
        <begin position="1"/>
        <end position="33"/>
    </location>
</feature>
<proteinExistence type="predicted"/>
<dbReference type="EMBL" id="JARK01001341">
    <property type="protein sequence ID" value="EYC30460.1"/>
    <property type="molecule type" value="Genomic_DNA"/>
</dbReference>
<accession>A0A016VSS4</accession>
<protein>
    <recommendedName>
        <fullName evidence="4">Secreted protein</fullName>
    </recommendedName>
</protein>